<dbReference type="Proteomes" id="UP001215598">
    <property type="component" value="Unassembled WGS sequence"/>
</dbReference>
<proteinExistence type="predicted"/>
<evidence type="ECO:0000313" key="3">
    <source>
        <dbReference type="Proteomes" id="UP001215598"/>
    </source>
</evidence>
<name>A0AAD7GKM9_9AGAR</name>
<organism evidence="2 3">
    <name type="scientific">Mycena metata</name>
    <dbReference type="NCBI Taxonomy" id="1033252"/>
    <lineage>
        <taxon>Eukaryota</taxon>
        <taxon>Fungi</taxon>
        <taxon>Dikarya</taxon>
        <taxon>Basidiomycota</taxon>
        <taxon>Agaricomycotina</taxon>
        <taxon>Agaricomycetes</taxon>
        <taxon>Agaricomycetidae</taxon>
        <taxon>Agaricales</taxon>
        <taxon>Marasmiineae</taxon>
        <taxon>Mycenaceae</taxon>
        <taxon>Mycena</taxon>
    </lineage>
</organism>
<evidence type="ECO:0000256" key="1">
    <source>
        <dbReference type="SAM" id="MobiDB-lite"/>
    </source>
</evidence>
<evidence type="ECO:0000313" key="2">
    <source>
        <dbReference type="EMBL" id="KAJ7693477.1"/>
    </source>
</evidence>
<evidence type="ECO:0008006" key="4">
    <source>
        <dbReference type="Google" id="ProtNLM"/>
    </source>
</evidence>
<feature type="region of interest" description="Disordered" evidence="1">
    <location>
        <begin position="53"/>
        <end position="74"/>
    </location>
</feature>
<accession>A0AAD7GKM9</accession>
<dbReference type="EMBL" id="JARKIB010000723">
    <property type="protein sequence ID" value="KAJ7693477.1"/>
    <property type="molecule type" value="Genomic_DNA"/>
</dbReference>
<protein>
    <recommendedName>
        <fullName evidence="4">CCHC-type domain-containing protein</fullName>
    </recommendedName>
</protein>
<gene>
    <name evidence="2" type="ORF">B0H16DRAFT_1751494</name>
</gene>
<dbReference type="AlphaFoldDB" id="A0AAD7GKM9"/>
<keyword evidence="3" id="KW-1185">Reference proteome</keyword>
<comment type="caution">
    <text evidence="2">The sequence shown here is derived from an EMBL/GenBank/DDBJ whole genome shotgun (WGS) entry which is preliminary data.</text>
</comment>
<sequence>MLPCYACTDITTEQLYERVNEHEEALVEVFNRGTGNTLTLQNLPSTLRRLGFTQTPSATTQPGRQANLATTANEDTNELDEIPVETSEPPLPETDVTIWQVYQTLKRKQRPPPPGGYPFSRNDHVTTKMGKAPLSPCKVCGSPNHWDKECPDWNVYIEHQKRGTLLVATNSAAEESEMLYHSAYSVLLESRLPQGSF</sequence>
<reference evidence="2" key="1">
    <citation type="submission" date="2023-03" db="EMBL/GenBank/DDBJ databases">
        <title>Massive genome expansion in bonnet fungi (Mycena s.s.) driven by repeated elements and novel gene families across ecological guilds.</title>
        <authorList>
            <consortium name="Lawrence Berkeley National Laboratory"/>
            <person name="Harder C.B."/>
            <person name="Miyauchi S."/>
            <person name="Viragh M."/>
            <person name="Kuo A."/>
            <person name="Thoen E."/>
            <person name="Andreopoulos B."/>
            <person name="Lu D."/>
            <person name="Skrede I."/>
            <person name="Drula E."/>
            <person name="Henrissat B."/>
            <person name="Morin E."/>
            <person name="Kohler A."/>
            <person name="Barry K."/>
            <person name="LaButti K."/>
            <person name="Morin E."/>
            <person name="Salamov A."/>
            <person name="Lipzen A."/>
            <person name="Mereny Z."/>
            <person name="Hegedus B."/>
            <person name="Baldrian P."/>
            <person name="Stursova M."/>
            <person name="Weitz H."/>
            <person name="Taylor A."/>
            <person name="Grigoriev I.V."/>
            <person name="Nagy L.G."/>
            <person name="Martin F."/>
            <person name="Kauserud H."/>
        </authorList>
    </citation>
    <scope>NUCLEOTIDE SEQUENCE</scope>
    <source>
        <strain evidence="2">CBHHK182m</strain>
    </source>
</reference>